<evidence type="ECO:0000313" key="13">
    <source>
        <dbReference type="Proteomes" id="UP000010321"/>
    </source>
</evidence>
<dbReference type="NCBIfam" id="TIGR00657">
    <property type="entry name" value="asp_kinases"/>
    <property type="match status" value="1"/>
</dbReference>
<evidence type="ECO:0000256" key="4">
    <source>
        <dbReference type="ARBA" id="ARBA00022741"/>
    </source>
</evidence>
<dbReference type="Gene3D" id="1.20.120.1320">
    <property type="entry name" value="Aspartokinase, catalytic domain"/>
    <property type="match status" value="1"/>
</dbReference>
<dbReference type="InterPro" id="IPR001341">
    <property type="entry name" value="Asp_kinase"/>
</dbReference>
<dbReference type="CDD" id="cd04243">
    <property type="entry name" value="AAK_AK-HSDH-like"/>
    <property type="match status" value="1"/>
</dbReference>
<dbReference type="EC" id="2.7.2.4" evidence="8"/>
<dbReference type="InterPro" id="IPR005260">
    <property type="entry name" value="Asp_kin_monofn"/>
</dbReference>
<dbReference type="PANTHER" id="PTHR21499:SF59">
    <property type="entry name" value="ASPARTOKINASE"/>
    <property type="match status" value="1"/>
</dbReference>
<dbReference type="InterPro" id="IPR018042">
    <property type="entry name" value="Aspartate_kinase_CS"/>
</dbReference>
<evidence type="ECO:0000256" key="6">
    <source>
        <dbReference type="ARBA" id="ARBA00022840"/>
    </source>
</evidence>
<organism evidence="12 13">
    <name type="scientific">Bacteroides clarus YIT 12056</name>
    <dbReference type="NCBI Taxonomy" id="762984"/>
    <lineage>
        <taxon>Bacteria</taxon>
        <taxon>Pseudomonadati</taxon>
        <taxon>Bacteroidota</taxon>
        <taxon>Bacteroidia</taxon>
        <taxon>Bacteroidales</taxon>
        <taxon>Bacteroidaceae</taxon>
        <taxon>Bacteroides</taxon>
    </lineage>
</organism>
<evidence type="ECO:0000313" key="12">
    <source>
        <dbReference type="EMBL" id="EGF50923.1"/>
    </source>
</evidence>
<sequence length="491" mass="55822">MHPRGHCKRTEKETLPFILGMSLLKRKGVRWLHPATEKRITKKELKMKVYKFGGTSVGTVERMKHVAELISESAPKIVVLSATAGTTNHLEEIAANLFSRDIEQAHEKITRLEFQFIDFANELLTDESIKREAIDYILDRFQRLWQFINDEFTSVEEKEVLAQGELISTALLHFYLRERKIANILLSAFDFMRTGTEGEPDLKYIEEKLQAQLAQYPGINLFITQGYICKNAYNETDNLKRGGSDYTASLIGAAIRAEEIQIWTDIDGMHNNDPREVSGTRSVKHLSFNEAEQLAFYGAKILHPFCIAPARKRNIPVRLLNSMNPQAEGTLISDLQDDNIIKAIAAKDNIFYVKFESKHSLCPYQFISKIFDTFAKYRTPLCLLVSSNQGVSVAIDNSERLCKILAELEQYAKILTEDRMSIVSVVGNIRWQYAGVEAQIIEALADIPLRMISYGSNDSDVAFVIKTEDKKKALQALSNKLFEPETDKIIK</sequence>
<dbReference type="Gene3D" id="3.30.70.260">
    <property type="match status" value="2"/>
</dbReference>
<dbReference type="PROSITE" id="PS00324">
    <property type="entry name" value="ASPARTOKINASE"/>
    <property type="match status" value="1"/>
</dbReference>
<dbReference type="EMBL" id="AFBM01000027">
    <property type="protein sequence ID" value="EGF50923.1"/>
    <property type="molecule type" value="Genomic_DNA"/>
</dbReference>
<accession>A0ABN0CM82</accession>
<name>A0ABN0CM82_9BACE</name>
<keyword evidence="5 8" id="KW-0418">Kinase</keyword>
<evidence type="ECO:0000259" key="11">
    <source>
        <dbReference type="Pfam" id="PF22468"/>
    </source>
</evidence>
<dbReference type="Gene3D" id="3.40.1160.10">
    <property type="entry name" value="Acetylglutamate kinase-like"/>
    <property type="match status" value="1"/>
</dbReference>
<protein>
    <recommendedName>
        <fullName evidence="8">Aspartokinase</fullName>
        <ecNumber evidence="8">2.7.2.4</ecNumber>
    </recommendedName>
</protein>
<evidence type="ECO:0000259" key="10">
    <source>
        <dbReference type="Pfam" id="PF00696"/>
    </source>
</evidence>
<reference evidence="12 13" key="1">
    <citation type="submission" date="2011-02" db="EMBL/GenBank/DDBJ databases">
        <authorList>
            <person name="Weinstock G."/>
            <person name="Sodergren E."/>
            <person name="Clifton S."/>
            <person name="Fulton L."/>
            <person name="Fulton B."/>
            <person name="Courtney L."/>
            <person name="Fronick C."/>
            <person name="Harrison M."/>
            <person name="Strong C."/>
            <person name="Farmer C."/>
            <person name="Delahaunty K."/>
            <person name="Markovic C."/>
            <person name="Hall O."/>
            <person name="Minx P."/>
            <person name="Tomlinson C."/>
            <person name="Mitreva M."/>
            <person name="Hou S."/>
            <person name="Chen J."/>
            <person name="Wollam A."/>
            <person name="Pepin K.H."/>
            <person name="Johnson M."/>
            <person name="Bhonagiri V."/>
            <person name="Zhang X."/>
            <person name="Suruliraj S."/>
            <person name="Warren W."/>
            <person name="Chinwalla A."/>
            <person name="Mardis E.R."/>
            <person name="Wilson R.K."/>
        </authorList>
    </citation>
    <scope>NUCLEOTIDE SEQUENCE [LARGE SCALE GENOMIC DNA]</scope>
    <source>
        <strain evidence="12 13">YIT 12056</strain>
    </source>
</reference>
<dbReference type="SUPFAM" id="SSF53633">
    <property type="entry name" value="Carbamate kinase-like"/>
    <property type="match status" value="1"/>
</dbReference>
<dbReference type="InterPro" id="IPR045865">
    <property type="entry name" value="ACT-like_dom_sf"/>
</dbReference>
<keyword evidence="6" id="KW-0067">ATP-binding</keyword>
<dbReference type="InterPro" id="IPR036393">
    <property type="entry name" value="AceGlu_kinase-like_sf"/>
</dbReference>
<comment type="catalytic activity">
    <reaction evidence="7 8">
        <text>L-aspartate + ATP = 4-phospho-L-aspartate + ADP</text>
        <dbReference type="Rhea" id="RHEA:23776"/>
        <dbReference type="ChEBI" id="CHEBI:29991"/>
        <dbReference type="ChEBI" id="CHEBI:30616"/>
        <dbReference type="ChEBI" id="CHEBI:57535"/>
        <dbReference type="ChEBI" id="CHEBI:456216"/>
        <dbReference type="EC" id="2.7.2.4"/>
    </reaction>
</comment>
<evidence type="ECO:0000256" key="9">
    <source>
        <dbReference type="RuleBase" id="RU004249"/>
    </source>
</evidence>
<evidence type="ECO:0000256" key="1">
    <source>
        <dbReference type="ARBA" id="ARBA00004766"/>
    </source>
</evidence>
<evidence type="ECO:0000256" key="3">
    <source>
        <dbReference type="ARBA" id="ARBA00022679"/>
    </source>
</evidence>
<dbReference type="PIRSF" id="PIRSF000726">
    <property type="entry name" value="Asp_kin"/>
    <property type="match status" value="1"/>
</dbReference>
<comment type="pathway">
    <text evidence="9">Amino-acid biosynthesis; L-methionine biosynthesis via de novo pathway; L-homoserine from L-aspartate: step 1/3.</text>
</comment>
<comment type="pathway">
    <text evidence="9">Amino-acid biosynthesis; L-threonine biosynthesis; L-threonine from L-aspartate: step 1/5.</text>
</comment>
<evidence type="ECO:0000256" key="2">
    <source>
        <dbReference type="ARBA" id="ARBA00010122"/>
    </source>
</evidence>
<dbReference type="SUPFAM" id="SSF55021">
    <property type="entry name" value="ACT-like"/>
    <property type="match status" value="2"/>
</dbReference>
<feature type="domain" description="Aspartate/glutamate/uridylate kinase" evidence="10">
    <location>
        <begin position="46"/>
        <end position="321"/>
    </location>
</feature>
<dbReference type="Proteomes" id="UP000010321">
    <property type="component" value="Unassembled WGS sequence"/>
</dbReference>
<feature type="domain" description="Aspartokinase ACT" evidence="11">
    <location>
        <begin position="423"/>
        <end position="480"/>
    </location>
</feature>
<evidence type="ECO:0000256" key="8">
    <source>
        <dbReference type="RuleBase" id="RU003448"/>
    </source>
</evidence>
<dbReference type="InterPro" id="IPR001048">
    <property type="entry name" value="Asp/Glu/Uridylate_kinase"/>
</dbReference>
<proteinExistence type="inferred from homology"/>
<evidence type="ECO:0000256" key="7">
    <source>
        <dbReference type="ARBA" id="ARBA00047872"/>
    </source>
</evidence>
<dbReference type="PANTHER" id="PTHR21499">
    <property type="entry name" value="ASPARTATE KINASE"/>
    <property type="match status" value="1"/>
</dbReference>
<comment type="pathway">
    <text evidence="1 9">Amino-acid biosynthesis; L-lysine biosynthesis via DAP pathway; (S)-tetrahydrodipicolinate from L-aspartate: step 1/4.</text>
</comment>
<keyword evidence="4" id="KW-0547">Nucleotide-binding</keyword>
<gene>
    <name evidence="12" type="ORF">HMPREF9445_02238</name>
</gene>
<dbReference type="Pfam" id="PF00696">
    <property type="entry name" value="AA_kinase"/>
    <property type="match status" value="1"/>
</dbReference>
<dbReference type="InterPro" id="IPR054352">
    <property type="entry name" value="ACT_Aspartokinase"/>
</dbReference>
<keyword evidence="13" id="KW-1185">Reference proteome</keyword>
<comment type="similarity">
    <text evidence="2 8">Belongs to the aspartokinase family.</text>
</comment>
<evidence type="ECO:0000256" key="5">
    <source>
        <dbReference type="ARBA" id="ARBA00022777"/>
    </source>
</evidence>
<dbReference type="InterPro" id="IPR042199">
    <property type="entry name" value="AsparK_Bifunc_asparK/hSer_DH"/>
</dbReference>
<keyword evidence="3 8" id="KW-0808">Transferase</keyword>
<dbReference type="Pfam" id="PF22468">
    <property type="entry name" value="ACT_9"/>
    <property type="match status" value="1"/>
</dbReference>
<comment type="caution">
    <text evidence="12">The sequence shown here is derived from an EMBL/GenBank/DDBJ whole genome shotgun (WGS) entry which is preliminary data.</text>
</comment>
<dbReference type="GO" id="GO:0016301">
    <property type="term" value="F:kinase activity"/>
    <property type="evidence" value="ECO:0007669"/>
    <property type="project" value="UniProtKB-KW"/>
</dbReference>
<keyword evidence="9" id="KW-0028">Amino-acid biosynthesis</keyword>